<dbReference type="RefSeq" id="WP_408622039.1">
    <property type="nucleotide sequence ID" value="NZ_JBEQCT010000001.1"/>
</dbReference>
<evidence type="ECO:0000259" key="1">
    <source>
        <dbReference type="PROSITE" id="PS51186"/>
    </source>
</evidence>
<protein>
    <submittedName>
        <fullName evidence="2">GNAT family N-acetyltransferase</fullName>
    </submittedName>
</protein>
<dbReference type="EMBL" id="JBEQCT010000001">
    <property type="protein sequence ID" value="MFM2483887.1"/>
    <property type="molecule type" value="Genomic_DNA"/>
</dbReference>
<dbReference type="InterPro" id="IPR016181">
    <property type="entry name" value="Acyl_CoA_acyltransferase"/>
</dbReference>
<reference evidence="2 3" key="1">
    <citation type="journal article" date="2013" name="Int. J. Syst. Evol. Microbiol.">
        <title>Celerinatantimonas yamalensis sp. nov., a cold-adapted diazotrophic bacterium from a cold permafrost brine.</title>
        <authorList>
            <person name="Shcherbakova V."/>
            <person name="Chuvilskaya N."/>
            <person name="Rivkina E."/>
            <person name="Demidov N."/>
            <person name="Uchaeva V."/>
            <person name="Suetin S."/>
            <person name="Suzina N."/>
            <person name="Gilichinsky D."/>
        </authorList>
    </citation>
    <scope>NUCLEOTIDE SEQUENCE [LARGE SCALE GENOMIC DNA]</scope>
    <source>
        <strain evidence="2 3">C7</strain>
    </source>
</reference>
<dbReference type="Gene3D" id="3.40.630.30">
    <property type="match status" value="1"/>
</dbReference>
<organism evidence="2 3">
    <name type="scientific">Celerinatantimonas yamalensis</name>
    <dbReference type="NCBI Taxonomy" id="559956"/>
    <lineage>
        <taxon>Bacteria</taxon>
        <taxon>Pseudomonadati</taxon>
        <taxon>Pseudomonadota</taxon>
        <taxon>Gammaproteobacteria</taxon>
        <taxon>Celerinatantimonadaceae</taxon>
        <taxon>Celerinatantimonas</taxon>
    </lineage>
</organism>
<name>A0ABW9G2T5_9GAMM</name>
<dbReference type="PROSITE" id="PS51186">
    <property type="entry name" value="GNAT"/>
    <property type="match status" value="1"/>
</dbReference>
<proteinExistence type="predicted"/>
<sequence>MRVDWIDARYLDDAAKLLLLLHPSYSIEGLTSQLEMQQLSRQYKLIGVFKEDELVGVAGFVEGLTFAWGRNLLIEDFVIAPPWRYTGMAEQLIAWLRHYGLQLGCKEIHVNSGVQDFFVHKFYLQEGFRISSHHFSLQLQADAAAHVARSNS</sequence>
<dbReference type="CDD" id="cd04301">
    <property type="entry name" value="NAT_SF"/>
    <property type="match status" value="1"/>
</dbReference>
<dbReference type="SUPFAM" id="SSF55729">
    <property type="entry name" value="Acyl-CoA N-acyltransferases (Nat)"/>
    <property type="match status" value="1"/>
</dbReference>
<dbReference type="Proteomes" id="UP001629953">
    <property type="component" value="Unassembled WGS sequence"/>
</dbReference>
<comment type="caution">
    <text evidence="2">The sequence shown here is derived from an EMBL/GenBank/DDBJ whole genome shotgun (WGS) entry which is preliminary data.</text>
</comment>
<feature type="domain" description="N-acetyltransferase" evidence="1">
    <location>
        <begin position="6"/>
        <end position="142"/>
    </location>
</feature>
<dbReference type="Pfam" id="PF00583">
    <property type="entry name" value="Acetyltransf_1"/>
    <property type="match status" value="1"/>
</dbReference>
<evidence type="ECO:0000313" key="2">
    <source>
        <dbReference type="EMBL" id="MFM2483887.1"/>
    </source>
</evidence>
<evidence type="ECO:0000313" key="3">
    <source>
        <dbReference type="Proteomes" id="UP001629953"/>
    </source>
</evidence>
<accession>A0ABW9G2T5</accession>
<dbReference type="InterPro" id="IPR000182">
    <property type="entry name" value="GNAT_dom"/>
</dbReference>
<gene>
    <name evidence="2" type="ORF">ABUE30_02205</name>
</gene>
<keyword evidence="3" id="KW-1185">Reference proteome</keyword>